<gene>
    <name evidence="2" type="ORF">E2C01_056620</name>
</gene>
<comment type="caution">
    <text evidence="2">The sequence shown here is derived from an EMBL/GenBank/DDBJ whole genome shotgun (WGS) entry which is preliminary data.</text>
</comment>
<dbReference type="EMBL" id="VSRR010019792">
    <property type="protein sequence ID" value="MPC62534.1"/>
    <property type="molecule type" value="Genomic_DNA"/>
</dbReference>
<evidence type="ECO:0000313" key="2">
    <source>
        <dbReference type="EMBL" id="MPC62534.1"/>
    </source>
</evidence>
<sequence length="91" mass="9718">MFALWISMYCGSGLVRGGGASDPQFPVRLSEVWVSGRWCCSGVDLSTKMPCSAITLSLATICAVVSVALLAIAFGTDNWQYINVNRIAIEA</sequence>
<dbReference type="Proteomes" id="UP000324222">
    <property type="component" value="Unassembled WGS sequence"/>
</dbReference>
<keyword evidence="1" id="KW-0812">Transmembrane</keyword>
<name>A0A5B7H126_PORTR</name>
<dbReference type="PANTHER" id="PTHR21215:SF0">
    <property type="entry name" value="LD36024P"/>
    <property type="match status" value="1"/>
</dbReference>
<reference evidence="2 3" key="1">
    <citation type="submission" date="2019-05" db="EMBL/GenBank/DDBJ databases">
        <title>Another draft genome of Portunus trituberculatus and its Hox gene families provides insights of decapod evolution.</title>
        <authorList>
            <person name="Jeong J.-H."/>
            <person name="Song I."/>
            <person name="Kim S."/>
            <person name="Choi T."/>
            <person name="Kim D."/>
            <person name="Ryu S."/>
            <person name="Kim W."/>
        </authorList>
    </citation>
    <scope>NUCLEOTIDE SEQUENCE [LARGE SCALE GENOMIC DNA]</scope>
    <source>
        <tissue evidence="2">Muscle</tissue>
    </source>
</reference>
<organism evidence="2 3">
    <name type="scientific">Portunus trituberculatus</name>
    <name type="common">Swimming crab</name>
    <name type="synonym">Neptunus trituberculatus</name>
    <dbReference type="NCBI Taxonomy" id="210409"/>
    <lineage>
        <taxon>Eukaryota</taxon>
        <taxon>Metazoa</taxon>
        <taxon>Ecdysozoa</taxon>
        <taxon>Arthropoda</taxon>
        <taxon>Crustacea</taxon>
        <taxon>Multicrustacea</taxon>
        <taxon>Malacostraca</taxon>
        <taxon>Eumalacostraca</taxon>
        <taxon>Eucarida</taxon>
        <taxon>Decapoda</taxon>
        <taxon>Pleocyemata</taxon>
        <taxon>Brachyura</taxon>
        <taxon>Eubrachyura</taxon>
        <taxon>Portunoidea</taxon>
        <taxon>Portunidae</taxon>
        <taxon>Portuninae</taxon>
        <taxon>Portunus</taxon>
    </lineage>
</organism>
<dbReference type="Gene3D" id="1.20.140.150">
    <property type="match status" value="1"/>
</dbReference>
<proteinExistence type="predicted"/>
<dbReference type="OrthoDB" id="6126739at2759"/>
<keyword evidence="1" id="KW-0472">Membrane</keyword>
<protein>
    <submittedName>
        <fullName evidence="2">Uncharacterized protein</fullName>
    </submittedName>
</protein>
<keyword evidence="1" id="KW-1133">Transmembrane helix</keyword>
<dbReference type="AlphaFoldDB" id="A0A5B7H126"/>
<evidence type="ECO:0000313" key="3">
    <source>
        <dbReference type="Proteomes" id="UP000324222"/>
    </source>
</evidence>
<feature type="transmembrane region" description="Helical" evidence="1">
    <location>
        <begin position="53"/>
        <end position="76"/>
    </location>
</feature>
<accession>A0A5B7H126</accession>
<dbReference type="PANTHER" id="PTHR21215">
    <property type="entry name" value="LD36024P"/>
    <property type="match status" value="1"/>
</dbReference>
<keyword evidence="3" id="KW-1185">Reference proteome</keyword>
<evidence type="ECO:0000256" key="1">
    <source>
        <dbReference type="SAM" id="Phobius"/>
    </source>
</evidence>